<comment type="caution">
    <text evidence="1">The sequence shown here is derived from an EMBL/GenBank/DDBJ whole genome shotgun (WGS) entry which is preliminary data.</text>
</comment>
<reference evidence="1" key="1">
    <citation type="submission" date="2022-11" db="EMBL/GenBank/DDBJ databases">
        <authorList>
            <person name="Kikuchi T."/>
        </authorList>
    </citation>
    <scope>NUCLEOTIDE SEQUENCE</scope>
    <source>
        <strain evidence="1">PS1010</strain>
    </source>
</reference>
<keyword evidence="2" id="KW-1185">Reference proteome</keyword>
<dbReference type="EMBL" id="CANHGI010000002">
    <property type="protein sequence ID" value="CAI5442940.1"/>
    <property type="molecule type" value="Genomic_DNA"/>
</dbReference>
<name>A0A9P1ID95_9PELO</name>
<evidence type="ECO:0000313" key="1">
    <source>
        <dbReference type="EMBL" id="CAI5442940.1"/>
    </source>
</evidence>
<dbReference type="AlphaFoldDB" id="A0A9P1ID95"/>
<evidence type="ECO:0000313" key="2">
    <source>
        <dbReference type="Proteomes" id="UP001152747"/>
    </source>
</evidence>
<organism evidence="1 2">
    <name type="scientific">Caenorhabditis angaria</name>
    <dbReference type="NCBI Taxonomy" id="860376"/>
    <lineage>
        <taxon>Eukaryota</taxon>
        <taxon>Metazoa</taxon>
        <taxon>Ecdysozoa</taxon>
        <taxon>Nematoda</taxon>
        <taxon>Chromadorea</taxon>
        <taxon>Rhabditida</taxon>
        <taxon>Rhabditina</taxon>
        <taxon>Rhabditomorpha</taxon>
        <taxon>Rhabditoidea</taxon>
        <taxon>Rhabditidae</taxon>
        <taxon>Peloderinae</taxon>
        <taxon>Caenorhabditis</taxon>
    </lineage>
</organism>
<gene>
    <name evidence="1" type="ORF">CAMP_LOCUS5577</name>
</gene>
<proteinExistence type="predicted"/>
<accession>A0A9P1ID95</accession>
<dbReference type="Proteomes" id="UP001152747">
    <property type="component" value="Unassembled WGS sequence"/>
</dbReference>
<sequence>MRTVLRIVVQTNLVIHVLSFLRQGNSDLRSIYENENMIPIFAWKNYRYFKINNYPIKGVLSIQRQHLSFSRICDIYSDAEFEEAMKLPEYEPWENRNQEENIENVE</sequence>
<protein>
    <submittedName>
        <fullName evidence="1">Uncharacterized protein</fullName>
    </submittedName>
</protein>